<proteinExistence type="predicted"/>
<reference evidence="1" key="1">
    <citation type="submission" date="2010-03" db="EMBL/GenBank/DDBJ databases">
        <title>Annotation of Blastomyces dermatitidis strain ATCC 18188.</title>
        <authorList>
            <consortium name="The Broad Institute Genome Sequencing Platform"/>
            <consortium name="Broad Institute Genome Sequencing Center for Infectious Disease."/>
            <person name="Cuomo C."/>
            <person name="Klein B."/>
            <person name="Sullivan T."/>
            <person name="Heitman J."/>
            <person name="Young S."/>
            <person name="Zeng Q."/>
            <person name="Gargeya S."/>
            <person name="Alvarado L."/>
            <person name="Berlin A.M."/>
            <person name="Chapman S.B."/>
            <person name="Chen Z."/>
            <person name="Freedman E."/>
            <person name="Gellesch M."/>
            <person name="Goldberg J."/>
            <person name="Griggs A."/>
            <person name="Gujja S."/>
            <person name="Heilman E."/>
            <person name="Heiman D."/>
            <person name="Howarth C."/>
            <person name="Mehta T."/>
            <person name="Neiman D."/>
            <person name="Pearson M."/>
            <person name="Roberts A."/>
            <person name="Saif S."/>
            <person name="Shea T."/>
            <person name="Shenoy N."/>
            <person name="Sisk P."/>
            <person name="Stolte C."/>
            <person name="Sykes S."/>
            <person name="White J."/>
            <person name="Yandava C."/>
            <person name="Haas B."/>
            <person name="Nusbaum C."/>
            <person name="Birren B."/>
        </authorList>
    </citation>
    <scope>NUCLEOTIDE SEQUENCE</scope>
    <source>
        <strain evidence="1">ATCC 18188</strain>
    </source>
</reference>
<sequence>MHNACDTTASPGSVALEGKPDRLNIPGAEWKCHYDVEFMLLSSVRTDELLLPDNHHRAKKQGLIGRINIAPDLVRDYDY</sequence>
<evidence type="ECO:0000313" key="1">
    <source>
        <dbReference type="EMBL" id="EGE83254.1"/>
    </source>
</evidence>
<protein>
    <submittedName>
        <fullName evidence="1">Uncharacterized protein</fullName>
    </submittedName>
</protein>
<gene>
    <name evidence="1" type="ORF">BDDG_06198</name>
</gene>
<dbReference type="Proteomes" id="UP000007802">
    <property type="component" value="Unassembled WGS sequence"/>
</dbReference>
<dbReference type="EMBL" id="GG749447">
    <property type="protein sequence ID" value="EGE83254.1"/>
    <property type="molecule type" value="Genomic_DNA"/>
</dbReference>
<organism evidence="1">
    <name type="scientific">Ajellomyces dermatitidis (strain ATCC 18188 / CBS 674.68)</name>
    <name type="common">Blastomyces dermatitidis</name>
    <dbReference type="NCBI Taxonomy" id="653446"/>
    <lineage>
        <taxon>Eukaryota</taxon>
        <taxon>Fungi</taxon>
        <taxon>Dikarya</taxon>
        <taxon>Ascomycota</taxon>
        <taxon>Pezizomycotina</taxon>
        <taxon>Eurotiomycetes</taxon>
        <taxon>Eurotiomycetidae</taxon>
        <taxon>Onygenales</taxon>
        <taxon>Ajellomycetaceae</taxon>
        <taxon>Blastomyces</taxon>
    </lineage>
</organism>
<name>F2TJ41_AJEDA</name>
<dbReference type="AlphaFoldDB" id="F2TJ41"/>
<accession>F2TJ41</accession>
<dbReference type="HOGENOM" id="CLU_171949_0_0_1"/>